<evidence type="ECO:0000313" key="5">
    <source>
        <dbReference type="EMBL" id="PWJ39973.1"/>
    </source>
</evidence>
<proteinExistence type="predicted"/>
<gene>
    <name evidence="5" type="ORF">BC781_10536</name>
</gene>
<dbReference type="Gene3D" id="3.30.730.10">
    <property type="entry name" value="AP2/ERF domain"/>
    <property type="match status" value="1"/>
</dbReference>
<dbReference type="InterPro" id="IPR036955">
    <property type="entry name" value="AP2/ERF_dom_sf"/>
</dbReference>
<name>A0A315Z6H5_SEDFL</name>
<evidence type="ECO:0000256" key="2">
    <source>
        <dbReference type="ARBA" id="ARBA00023125"/>
    </source>
</evidence>
<protein>
    <recommendedName>
        <fullName evidence="4">AP2/ERF domain-containing protein</fullName>
    </recommendedName>
</protein>
<sequence>MLVKLLLKNSPKKVIIDDHVYDYLRTNPYLQSIDFIHNLREHSSGRAVFQKSWRQTDGSYKTETIYLHKMVAEKFLEKSEDRKGDLIKIINGDRLDCRLKNLEWSNRSDIKRNIGSTRNKTGFIGVFKDRYNYRAVIYQNRKPIPLGTFKTPEEAALAYNKKSLKLFGYTKSLNKIKELPDGLTATPEELGLVSVKKEKLQSLQ</sequence>
<comment type="caution">
    <text evidence="5">The sequence shown here is derived from an EMBL/GenBank/DDBJ whole genome shotgun (WGS) entry which is preliminary data.</text>
</comment>
<keyword evidence="2" id="KW-0238">DNA-binding</keyword>
<keyword evidence="3" id="KW-0804">Transcription</keyword>
<dbReference type="Gene3D" id="3.90.75.20">
    <property type="match status" value="1"/>
</dbReference>
<dbReference type="InterPro" id="IPR044925">
    <property type="entry name" value="His-Me_finger_sf"/>
</dbReference>
<organism evidence="5 6">
    <name type="scientific">Sediminitomix flava</name>
    <dbReference type="NCBI Taxonomy" id="379075"/>
    <lineage>
        <taxon>Bacteria</taxon>
        <taxon>Pseudomonadati</taxon>
        <taxon>Bacteroidota</taxon>
        <taxon>Cytophagia</taxon>
        <taxon>Cytophagales</taxon>
        <taxon>Flammeovirgaceae</taxon>
        <taxon>Sediminitomix</taxon>
    </lineage>
</organism>
<dbReference type="InterPro" id="IPR001471">
    <property type="entry name" value="AP2/ERF_dom"/>
</dbReference>
<keyword evidence="6" id="KW-1185">Reference proteome</keyword>
<dbReference type="Proteomes" id="UP000245535">
    <property type="component" value="Unassembled WGS sequence"/>
</dbReference>
<reference evidence="5 6" key="1">
    <citation type="submission" date="2018-03" db="EMBL/GenBank/DDBJ databases">
        <title>Genomic Encyclopedia of Archaeal and Bacterial Type Strains, Phase II (KMG-II): from individual species to whole genera.</title>
        <authorList>
            <person name="Goeker M."/>
        </authorList>
    </citation>
    <scope>NUCLEOTIDE SEQUENCE [LARGE SCALE GENOMIC DNA]</scope>
    <source>
        <strain evidence="5 6">DSM 28229</strain>
    </source>
</reference>
<accession>A0A315Z6H5</accession>
<evidence type="ECO:0000256" key="1">
    <source>
        <dbReference type="ARBA" id="ARBA00023015"/>
    </source>
</evidence>
<dbReference type="SUPFAM" id="SSF54060">
    <property type="entry name" value="His-Me finger endonucleases"/>
    <property type="match status" value="1"/>
</dbReference>
<dbReference type="RefSeq" id="WP_211323873.1">
    <property type="nucleotide sequence ID" value="NZ_QGDO01000005.1"/>
</dbReference>
<dbReference type="InterPro" id="IPR016177">
    <property type="entry name" value="DNA-bd_dom_sf"/>
</dbReference>
<evidence type="ECO:0000313" key="6">
    <source>
        <dbReference type="Proteomes" id="UP000245535"/>
    </source>
</evidence>
<evidence type="ECO:0000259" key="4">
    <source>
        <dbReference type="PROSITE" id="PS51032"/>
    </source>
</evidence>
<dbReference type="SUPFAM" id="SSF54171">
    <property type="entry name" value="DNA-binding domain"/>
    <property type="match status" value="1"/>
</dbReference>
<dbReference type="EMBL" id="QGDO01000005">
    <property type="protein sequence ID" value="PWJ39973.1"/>
    <property type="molecule type" value="Genomic_DNA"/>
</dbReference>
<dbReference type="GO" id="GO:0003677">
    <property type="term" value="F:DNA binding"/>
    <property type="evidence" value="ECO:0007669"/>
    <property type="project" value="UniProtKB-KW"/>
</dbReference>
<evidence type="ECO:0000256" key="3">
    <source>
        <dbReference type="ARBA" id="ARBA00023163"/>
    </source>
</evidence>
<dbReference type="PROSITE" id="PS51032">
    <property type="entry name" value="AP2_ERF"/>
    <property type="match status" value="1"/>
</dbReference>
<dbReference type="AlphaFoldDB" id="A0A315Z6H5"/>
<keyword evidence="1" id="KW-0805">Transcription regulation</keyword>
<dbReference type="GO" id="GO:0003700">
    <property type="term" value="F:DNA-binding transcription factor activity"/>
    <property type="evidence" value="ECO:0007669"/>
    <property type="project" value="InterPro"/>
</dbReference>
<feature type="domain" description="AP2/ERF" evidence="4">
    <location>
        <begin position="110"/>
        <end position="176"/>
    </location>
</feature>